<gene>
    <name evidence="9" type="ORF">CDCA_CDCA10G2976</name>
</gene>
<dbReference type="FunFam" id="2.30.29.70:FF:000001">
    <property type="entry name" value="Proteasomal ubiquitin receptor ADRM1"/>
    <property type="match status" value="1"/>
</dbReference>
<dbReference type="InterPro" id="IPR038633">
    <property type="entry name" value="Rpn13/ADRM1_Pru_sf"/>
</dbReference>
<evidence type="ECO:0000256" key="2">
    <source>
        <dbReference type="ARBA" id="ARBA00004496"/>
    </source>
</evidence>
<comment type="caution">
    <text evidence="9">The sequence shown here is derived from an EMBL/GenBank/DDBJ whole genome shotgun (WGS) entry which is preliminary data.</text>
</comment>
<evidence type="ECO:0000256" key="6">
    <source>
        <dbReference type="SAM" id="MobiDB-lite"/>
    </source>
</evidence>
<dbReference type="Gene3D" id="2.30.29.70">
    <property type="entry name" value="Proteasomal ubiquitin receptor Rpn13/ADRM1"/>
    <property type="match status" value="1"/>
</dbReference>
<comment type="subcellular location">
    <subcellularLocation>
        <location evidence="2">Cytoplasm</location>
    </subcellularLocation>
    <subcellularLocation>
        <location evidence="1">Nucleus</location>
    </subcellularLocation>
</comment>
<dbReference type="InterPro" id="IPR038108">
    <property type="entry name" value="RPN13_DEUBAD_sf"/>
</dbReference>
<keyword evidence="4" id="KW-0647">Proteasome</keyword>
<evidence type="ECO:0000256" key="3">
    <source>
        <dbReference type="ARBA" id="ARBA00022490"/>
    </source>
</evidence>
<dbReference type="GO" id="GO:0005634">
    <property type="term" value="C:nucleus"/>
    <property type="evidence" value="ECO:0007669"/>
    <property type="project" value="UniProtKB-SubCell"/>
</dbReference>
<dbReference type="GO" id="GO:0008541">
    <property type="term" value="C:proteasome regulatory particle, lid subcomplex"/>
    <property type="evidence" value="ECO:0007669"/>
    <property type="project" value="TreeGrafter"/>
</dbReference>
<dbReference type="InterPro" id="IPR044867">
    <property type="entry name" value="DEUBAD_dom"/>
</dbReference>
<feature type="domain" description="Pru" evidence="8">
    <location>
        <begin position="19"/>
        <end position="132"/>
    </location>
</feature>
<proteinExistence type="predicted"/>
<dbReference type="InterPro" id="IPR032368">
    <property type="entry name" value="RPN13_DEUBAD"/>
</dbReference>
<evidence type="ECO:0000256" key="4">
    <source>
        <dbReference type="ARBA" id="ARBA00022942"/>
    </source>
</evidence>
<sequence>MAAAAWTDPSAGSVSNEVSAGRVLLQFRAGRMNWDGGRVTADARKGRVRLARTHEGLFLFQWMERDAEQVEENLIVFPGEATWRRVSECTTGRVYLLEFHTSDKRLFFWMQEPRVERDVLWSRRVNNLLEGRDVNDGVEALSAMAAAVARPQPHRGAAGATVSVQDLQQALQGLGHRLADTASTATTVGTPATEESIVGGEGSGGVESSRQPSPAPTPSLSDVLQLDMHLEQALQQEAVQQALQPFLQPLLPDGHDVRSVLRSPQFRQQMDALSEALLESGPEETAEMIRAFDIGQQGGGGEQRNGLELFLEALVRRARHADEESRGDAHADELGAGKERQRRPHNSG</sequence>
<evidence type="ECO:0000259" key="8">
    <source>
        <dbReference type="PROSITE" id="PS51917"/>
    </source>
</evidence>
<keyword evidence="3" id="KW-0963">Cytoplasm</keyword>
<dbReference type="PROSITE" id="PS51917">
    <property type="entry name" value="PRU"/>
    <property type="match status" value="1"/>
</dbReference>
<evidence type="ECO:0000259" key="7">
    <source>
        <dbReference type="PROSITE" id="PS51916"/>
    </source>
</evidence>
<dbReference type="InterPro" id="IPR006773">
    <property type="entry name" value="Rpn13/ADRM1"/>
</dbReference>
<feature type="region of interest" description="Disordered" evidence="6">
    <location>
        <begin position="182"/>
        <end position="221"/>
    </location>
</feature>
<reference evidence="9 10" key="1">
    <citation type="submission" date="2022-07" db="EMBL/GenBank/DDBJ databases">
        <title>Genome-wide signatures of adaptation to extreme environments.</title>
        <authorList>
            <person name="Cho C.H."/>
            <person name="Yoon H.S."/>
        </authorList>
    </citation>
    <scope>NUCLEOTIDE SEQUENCE [LARGE SCALE GENOMIC DNA]</scope>
    <source>
        <strain evidence="9 10">DBV 063 E5</strain>
    </source>
</reference>
<evidence type="ECO:0000256" key="5">
    <source>
        <dbReference type="ARBA" id="ARBA00023242"/>
    </source>
</evidence>
<evidence type="ECO:0000313" key="9">
    <source>
        <dbReference type="EMBL" id="KAK4536951.1"/>
    </source>
</evidence>
<feature type="region of interest" description="Disordered" evidence="6">
    <location>
        <begin position="319"/>
        <end position="348"/>
    </location>
</feature>
<dbReference type="Gene3D" id="1.10.2020.20">
    <property type="match status" value="1"/>
</dbReference>
<evidence type="ECO:0000256" key="1">
    <source>
        <dbReference type="ARBA" id="ARBA00004123"/>
    </source>
</evidence>
<dbReference type="CDD" id="cd13314">
    <property type="entry name" value="PH_Rpn13"/>
    <property type="match status" value="1"/>
</dbReference>
<dbReference type="GO" id="GO:0061133">
    <property type="term" value="F:endopeptidase activator activity"/>
    <property type="evidence" value="ECO:0007669"/>
    <property type="project" value="TreeGrafter"/>
</dbReference>
<evidence type="ECO:0000313" key="10">
    <source>
        <dbReference type="Proteomes" id="UP001301350"/>
    </source>
</evidence>
<dbReference type="InterPro" id="IPR044868">
    <property type="entry name" value="Rpn13/ADRM1_Pru"/>
</dbReference>
<dbReference type="GO" id="GO:0070628">
    <property type="term" value="F:proteasome binding"/>
    <property type="evidence" value="ECO:0007669"/>
    <property type="project" value="TreeGrafter"/>
</dbReference>
<feature type="compositionally biased region" description="Basic and acidic residues" evidence="6">
    <location>
        <begin position="320"/>
        <end position="339"/>
    </location>
</feature>
<dbReference type="PANTHER" id="PTHR12225">
    <property type="entry name" value="ADHESION REGULATING MOLECULE 1 110 KDA CELL MEMBRANE GLYCOPROTEIN"/>
    <property type="match status" value="1"/>
</dbReference>
<dbReference type="Pfam" id="PF04683">
    <property type="entry name" value="Rpn13_ADRM1_Pru"/>
    <property type="match status" value="1"/>
</dbReference>
<dbReference type="GO" id="GO:0005737">
    <property type="term" value="C:cytoplasm"/>
    <property type="evidence" value="ECO:0007669"/>
    <property type="project" value="UniProtKB-SubCell"/>
</dbReference>
<name>A0AAV9IXY9_CYACA</name>
<accession>A0AAV9IXY9</accession>
<dbReference type="AlphaFoldDB" id="A0AAV9IXY9"/>
<protein>
    <submittedName>
        <fullName evidence="9">Uncharacterized protein</fullName>
    </submittedName>
</protein>
<dbReference type="PANTHER" id="PTHR12225:SF0">
    <property type="entry name" value="PROTEASOMAL UBIQUITIN RECEPTOR ADRM1"/>
    <property type="match status" value="1"/>
</dbReference>
<dbReference type="Proteomes" id="UP001301350">
    <property type="component" value="Unassembled WGS sequence"/>
</dbReference>
<organism evidence="9 10">
    <name type="scientific">Cyanidium caldarium</name>
    <name type="common">Red alga</name>
    <dbReference type="NCBI Taxonomy" id="2771"/>
    <lineage>
        <taxon>Eukaryota</taxon>
        <taxon>Rhodophyta</taxon>
        <taxon>Bangiophyceae</taxon>
        <taxon>Cyanidiales</taxon>
        <taxon>Cyanidiaceae</taxon>
        <taxon>Cyanidium</taxon>
    </lineage>
</organism>
<keyword evidence="5" id="KW-0539">Nucleus</keyword>
<dbReference type="EMBL" id="JANCYW010000010">
    <property type="protein sequence ID" value="KAK4536951.1"/>
    <property type="molecule type" value="Genomic_DNA"/>
</dbReference>
<keyword evidence="10" id="KW-1185">Reference proteome</keyword>
<dbReference type="Pfam" id="PF16550">
    <property type="entry name" value="RPN13_C"/>
    <property type="match status" value="1"/>
</dbReference>
<feature type="domain" description="DEUBAD" evidence="7">
    <location>
        <begin position="211"/>
        <end position="324"/>
    </location>
</feature>
<dbReference type="PROSITE" id="PS51916">
    <property type="entry name" value="DEUBAD"/>
    <property type="match status" value="1"/>
</dbReference>